<protein>
    <submittedName>
        <fullName evidence="3">Uncharacterized protein</fullName>
    </submittedName>
</protein>
<dbReference type="EMBL" id="JANCYU010000032">
    <property type="protein sequence ID" value="KAK4525661.1"/>
    <property type="molecule type" value="Genomic_DNA"/>
</dbReference>
<feature type="region of interest" description="Disordered" evidence="1">
    <location>
        <begin position="1"/>
        <end position="34"/>
    </location>
</feature>
<evidence type="ECO:0000256" key="2">
    <source>
        <dbReference type="SAM" id="Phobius"/>
    </source>
</evidence>
<accession>A0AAV9IEI1</accession>
<evidence type="ECO:0000313" key="4">
    <source>
        <dbReference type="Proteomes" id="UP001300502"/>
    </source>
</evidence>
<keyword evidence="4" id="KW-1185">Reference proteome</keyword>
<keyword evidence="2" id="KW-0812">Transmembrane</keyword>
<sequence length="224" mass="25336">MTKSQSSQNNESNSVSFTFQEKFSSSKERDKGEIEREGVVELHDGGVSFDSNSNYVKVATVSDEAYLSSPYSNNCNFTSRPIFLKDNIVYFDKPQSKETTICTPTDDGNSWKSNYVISDSVDFSSPQTNPQLSNDSSSDMKIFKQLLSIGVKIVKEKLGKLDIISFLLGTLLSFGATRIPKKLWFLIGKWTLCLLLVYMLWDGGQKARRNLSWLLKNCLIPFFR</sequence>
<evidence type="ECO:0000313" key="3">
    <source>
        <dbReference type="EMBL" id="KAK4525661.1"/>
    </source>
</evidence>
<feature type="compositionally biased region" description="Basic and acidic residues" evidence="1">
    <location>
        <begin position="24"/>
        <end position="34"/>
    </location>
</feature>
<proteinExistence type="predicted"/>
<keyword evidence="2" id="KW-1133">Transmembrane helix</keyword>
<gene>
    <name evidence="3" type="ORF">GAYE_SCF15G3570</name>
</gene>
<organism evidence="3 4">
    <name type="scientific">Galdieria yellowstonensis</name>
    <dbReference type="NCBI Taxonomy" id="3028027"/>
    <lineage>
        <taxon>Eukaryota</taxon>
        <taxon>Rhodophyta</taxon>
        <taxon>Bangiophyceae</taxon>
        <taxon>Galdieriales</taxon>
        <taxon>Galdieriaceae</taxon>
        <taxon>Galdieria</taxon>
    </lineage>
</organism>
<keyword evidence="2" id="KW-0472">Membrane</keyword>
<feature type="compositionally biased region" description="Low complexity" evidence="1">
    <location>
        <begin position="1"/>
        <end position="16"/>
    </location>
</feature>
<name>A0AAV9IEI1_9RHOD</name>
<reference evidence="3 4" key="1">
    <citation type="submission" date="2022-07" db="EMBL/GenBank/DDBJ databases">
        <title>Genome-wide signatures of adaptation to extreme environments.</title>
        <authorList>
            <person name="Cho C.H."/>
            <person name="Yoon H.S."/>
        </authorList>
    </citation>
    <scope>NUCLEOTIDE SEQUENCE [LARGE SCALE GENOMIC DNA]</scope>
    <source>
        <strain evidence="3 4">108.79 E11</strain>
    </source>
</reference>
<dbReference type="AlphaFoldDB" id="A0AAV9IEI1"/>
<comment type="caution">
    <text evidence="3">The sequence shown here is derived from an EMBL/GenBank/DDBJ whole genome shotgun (WGS) entry which is preliminary data.</text>
</comment>
<dbReference type="Proteomes" id="UP001300502">
    <property type="component" value="Unassembled WGS sequence"/>
</dbReference>
<feature type="transmembrane region" description="Helical" evidence="2">
    <location>
        <begin position="183"/>
        <end position="201"/>
    </location>
</feature>
<evidence type="ECO:0000256" key="1">
    <source>
        <dbReference type="SAM" id="MobiDB-lite"/>
    </source>
</evidence>